<dbReference type="EMBL" id="MQWA01000001">
    <property type="protein sequence ID" value="PQJ28212.1"/>
    <property type="molecule type" value="Genomic_DNA"/>
</dbReference>
<evidence type="ECO:0000313" key="2">
    <source>
        <dbReference type="Proteomes" id="UP000239907"/>
    </source>
</evidence>
<reference evidence="1 2" key="1">
    <citation type="submission" date="2016-12" db="EMBL/GenBank/DDBJ databases">
        <title>Study of bacterial adaptation to deep sea.</title>
        <authorList>
            <person name="Song J."/>
            <person name="Yoshizawa S."/>
            <person name="Kogure K."/>
        </authorList>
    </citation>
    <scope>NUCLEOTIDE SEQUENCE [LARGE SCALE GENOMIC DNA]</scope>
    <source>
        <strain evidence="1 2">SAORIC-165</strain>
    </source>
</reference>
<sequence length="471" mass="51848">MMLGNLSAQNFKQVNVSYKLNGKDASNTIYIPQYSGEIQPPVRGVMQNVSGPLKSFAHKSQVAMIARLDEGRGFSKALLAAAAKASNQPEIEFAGAIVQGISKGGRAAADWAAANQARAIAVILDHSAIWRMDFPKRVSGVPMYFNATHADLFQNIDRRKSHFGWCAAAFNAKQPCTAVIDITEKGGHGGRGTTTLTAIWLEEVMNFRVPANIPVGRAYKLIDVNPSSVGGYVSAKLSQKGKRTFHDKVKITAKMSGSTWWIPGPKSAAMYLEWVRSNGGSVEKDESDQIKNAPIFLDLPPELRRAAESIEAEKWSQAYAALKKNKNQEDHFAKTLVNKVNTQVEGHLALLDKQKSVGDVYGVYANFQKYSKSYKGIPAYDEVLKSYASFFKAEENKAQLKLGREFHSIINRMNKMKRASEAGLEVLEKFANDHTETVHGKAAKKAFEKISEDSSLKQSAESYYLSIAGQD</sequence>
<comment type="caution">
    <text evidence="1">The sequence shown here is derived from an EMBL/GenBank/DDBJ whole genome shotgun (WGS) entry which is preliminary data.</text>
</comment>
<dbReference type="AlphaFoldDB" id="A0A2S7U1K9"/>
<name>A0A2S7U1K9_9BACT</name>
<accession>A0A2S7U1K9</accession>
<organism evidence="1 2">
    <name type="scientific">Rubritalea profundi</name>
    <dbReference type="NCBI Taxonomy" id="1658618"/>
    <lineage>
        <taxon>Bacteria</taxon>
        <taxon>Pseudomonadati</taxon>
        <taxon>Verrucomicrobiota</taxon>
        <taxon>Verrucomicrobiia</taxon>
        <taxon>Verrucomicrobiales</taxon>
        <taxon>Rubritaleaceae</taxon>
        <taxon>Rubritalea</taxon>
    </lineage>
</organism>
<dbReference type="Proteomes" id="UP000239907">
    <property type="component" value="Unassembled WGS sequence"/>
</dbReference>
<protein>
    <submittedName>
        <fullName evidence="1">Uncharacterized protein</fullName>
    </submittedName>
</protein>
<evidence type="ECO:0000313" key="1">
    <source>
        <dbReference type="EMBL" id="PQJ28212.1"/>
    </source>
</evidence>
<keyword evidence="2" id="KW-1185">Reference proteome</keyword>
<proteinExistence type="predicted"/>
<gene>
    <name evidence="1" type="ORF">BSZ32_06640</name>
</gene>